<comment type="caution">
    <text evidence="3">The sequence shown here is derived from an EMBL/GenBank/DDBJ whole genome shotgun (WGS) entry which is preliminary data.</text>
</comment>
<organism evidence="3 4">
    <name type="scientific">Nocardiopsis coralli</name>
    <dbReference type="NCBI Taxonomy" id="2772213"/>
    <lineage>
        <taxon>Bacteria</taxon>
        <taxon>Bacillati</taxon>
        <taxon>Actinomycetota</taxon>
        <taxon>Actinomycetes</taxon>
        <taxon>Streptosporangiales</taxon>
        <taxon>Nocardiopsidaceae</taxon>
        <taxon>Nocardiopsis</taxon>
    </lineage>
</organism>
<gene>
    <name evidence="3" type="ORF">IDM40_00705</name>
</gene>
<dbReference type="Proteomes" id="UP000806528">
    <property type="component" value="Unassembled WGS sequence"/>
</dbReference>
<dbReference type="CDD" id="cd07197">
    <property type="entry name" value="nitrilase"/>
    <property type="match status" value="1"/>
</dbReference>
<dbReference type="InterPro" id="IPR036526">
    <property type="entry name" value="C-N_Hydrolase_sf"/>
</dbReference>
<evidence type="ECO:0000259" key="2">
    <source>
        <dbReference type="PROSITE" id="PS50263"/>
    </source>
</evidence>
<evidence type="ECO:0000256" key="1">
    <source>
        <dbReference type="ARBA" id="ARBA00022801"/>
    </source>
</evidence>
<dbReference type="SUPFAM" id="SSF56317">
    <property type="entry name" value="Carbon-nitrogen hydrolase"/>
    <property type="match status" value="1"/>
</dbReference>
<dbReference type="EMBL" id="JADBGI010000001">
    <property type="protein sequence ID" value="MBE2997226.1"/>
    <property type="molecule type" value="Genomic_DNA"/>
</dbReference>
<dbReference type="InterPro" id="IPR050345">
    <property type="entry name" value="Aliph_Amidase/BUP"/>
</dbReference>
<accession>A0ABR9P064</accession>
<dbReference type="Gene3D" id="3.60.110.10">
    <property type="entry name" value="Carbon-nitrogen hydrolase"/>
    <property type="match status" value="1"/>
</dbReference>
<dbReference type="InterPro" id="IPR003010">
    <property type="entry name" value="C-N_Hydrolase"/>
</dbReference>
<sequence length="267" mass="29656">MNDPDSNLHRGLDICREAAAEGADLLVFPEMWSTGYGTPPRAPDARFVWENLAIGPGSQWLEAFRGAARENDMAVVVTYLRDGVNGLGNAATLIDRRGRDLLTYNKVHTCDFTWEAGLTAGEEFDVVRLDTGTEHVDVGMMICFDREFPESARSLALGGAELVVTPNACLLCDDRVGQYRARAFENMAVHAMANYPAPRMNGRSCVFDGMAFRDGRPRDHRLVEADHRPGLVLADLDLRLLRKYRSAQIWGPGTRHPSAYSRLTEQS</sequence>
<keyword evidence="4" id="KW-1185">Reference proteome</keyword>
<evidence type="ECO:0000313" key="3">
    <source>
        <dbReference type="EMBL" id="MBE2997226.1"/>
    </source>
</evidence>
<keyword evidence="1 3" id="KW-0378">Hydrolase</keyword>
<protein>
    <submittedName>
        <fullName evidence="3">Carbon-nitrogen hydrolase family protein</fullName>
    </submittedName>
</protein>
<dbReference type="PANTHER" id="PTHR43674:SF16">
    <property type="entry name" value="CARBON-NITROGEN FAMILY, PUTATIVE (AFU_ORTHOLOGUE AFUA_5G02350)-RELATED"/>
    <property type="match status" value="1"/>
</dbReference>
<feature type="domain" description="CN hydrolase" evidence="2">
    <location>
        <begin position="1"/>
        <end position="238"/>
    </location>
</feature>
<dbReference type="GO" id="GO:0016787">
    <property type="term" value="F:hydrolase activity"/>
    <property type="evidence" value="ECO:0007669"/>
    <property type="project" value="UniProtKB-KW"/>
</dbReference>
<dbReference type="PANTHER" id="PTHR43674">
    <property type="entry name" value="NITRILASE C965.09-RELATED"/>
    <property type="match status" value="1"/>
</dbReference>
<reference evidence="3 4" key="1">
    <citation type="submission" date="2020-09" db="EMBL/GenBank/DDBJ databases">
        <title>Diversity and distribution of actinomycetes associated with coral in the coast of Hainan.</title>
        <authorList>
            <person name="Li F."/>
        </authorList>
    </citation>
    <scope>NUCLEOTIDE SEQUENCE [LARGE SCALE GENOMIC DNA]</scope>
    <source>
        <strain evidence="3 4">HNM0947</strain>
    </source>
</reference>
<proteinExistence type="predicted"/>
<dbReference type="PROSITE" id="PS50263">
    <property type="entry name" value="CN_HYDROLASE"/>
    <property type="match status" value="1"/>
</dbReference>
<name>A0ABR9P064_9ACTN</name>
<dbReference type="Pfam" id="PF00795">
    <property type="entry name" value="CN_hydrolase"/>
    <property type="match status" value="1"/>
</dbReference>
<evidence type="ECO:0000313" key="4">
    <source>
        <dbReference type="Proteomes" id="UP000806528"/>
    </source>
</evidence>